<dbReference type="Proteomes" id="UP000018208">
    <property type="component" value="Unassembled WGS sequence"/>
</dbReference>
<keyword evidence="3" id="KW-1185">Reference proteome</keyword>
<name>V6LGX6_9EUKA</name>
<evidence type="ECO:0000313" key="1">
    <source>
        <dbReference type="EMBL" id="EST42961.1"/>
    </source>
</evidence>
<sequence>MNTERLSLTKLHATPSMQTYNRQLASSDASMPFNAIGTQLVPQVGTIVTTRSGKVAFSAMQDNADIPACLVQKVRSLYAEKPVTVRPQKVEISGNAMRGLVGRKCCEDTDCRNWERKV</sequence>
<dbReference type="EMBL" id="KI546150">
    <property type="protein sequence ID" value="EST42961.1"/>
    <property type="molecule type" value="Genomic_DNA"/>
</dbReference>
<proteinExistence type="predicted"/>
<reference evidence="1 2" key="1">
    <citation type="journal article" date="2014" name="PLoS Genet.">
        <title>The Genome of Spironucleus salmonicida Highlights a Fish Pathogen Adapted to Fluctuating Environments.</title>
        <authorList>
            <person name="Xu F."/>
            <person name="Jerlstrom-Hultqvist J."/>
            <person name="Einarsson E."/>
            <person name="Astvaldsson A."/>
            <person name="Svard S.G."/>
            <person name="Andersson J.O."/>
        </authorList>
    </citation>
    <scope>NUCLEOTIDE SEQUENCE</scope>
    <source>
        <strain evidence="2">ATCC 50377</strain>
    </source>
</reference>
<dbReference type="VEuPathDB" id="GiardiaDB:SS50377_25091"/>
<protein>
    <submittedName>
        <fullName evidence="1">Uncharacterized protein</fullName>
    </submittedName>
</protein>
<organism evidence="1">
    <name type="scientific">Spironucleus salmonicida</name>
    <dbReference type="NCBI Taxonomy" id="348837"/>
    <lineage>
        <taxon>Eukaryota</taxon>
        <taxon>Metamonada</taxon>
        <taxon>Diplomonadida</taxon>
        <taxon>Hexamitidae</taxon>
        <taxon>Hexamitinae</taxon>
        <taxon>Spironucleus</taxon>
    </lineage>
</organism>
<dbReference type="AlphaFoldDB" id="V6LGX6"/>
<evidence type="ECO:0000313" key="3">
    <source>
        <dbReference type="Proteomes" id="UP000018208"/>
    </source>
</evidence>
<dbReference type="EMBL" id="AUWU02000005">
    <property type="protein sequence ID" value="KAH0572976.1"/>
    <property type="molecule type" value="Genomic_DNA"/>
</dbReference>
<gene>
    <name evidence="1" type="ORF">SS50377_17410</name>
    <name evidence="2" type="ORF">SS50377_25091</name>
</gene>
<accession>V6LGX6</accession>
<evidence type="ECO:0000313" key="2">
    <source>
        <dbReference type="EMBL" id="KAH0572976.1"/>
    </source>
</evidence>
<reference evidence="2" key="2">
    <citation type="submission" date="2020-12" db="EMBL/GenBank/DDBJ databases">
        <title>New Spironucleus salmonicida genome in near-complete chromosomes.</title>
        <authorList>
            <person name="Xu F."/>
            <person name="Kurt Z."/>
            <person name="Jimenez-Gonzalez A."/>
            <person name="Astvaldsson A."/>
            <person name="Andersson J.O."/>
            <person name="Svard S.G."/>
        </authorList>
    </citation>
    <scope>NUCLEOTIDE SEQUENCE</scope>
    <source>
        <strain evidence="2">ATCC 50377</strain>
    </source>
</reference>